<proteinExistence type="predicted"/>
<dbReference type="InterPro" id="IPR018392">
    <property type="entry name" value="LysM"/>
</dbReference>
<dbReference type="EMBL" id="GCKF01047406">
    <property type="protein sequence ID" value="JAG93269.1"/>
    <property type="molecule type" value="Transcribed_RNA"/>
</dbReference>
<keyword evidence="3 10" id="KW-0812">Transmembrane</keyword>
<dbReference type="PANTHER" id="PTHR45927:SF2">
    <property type="entry name" value="SERINE_THREONINE RECEPTOR-LIKE KINASE NFP"/>
    <property type="match status" value="1"/>
</dbReference>
<protein>
    <recommendedName>
        <fullName evidence="15">Protein kinase domain-containing protein</fullName>
    </recommendedName>
</protein>
<dbReference type="Pfam" id="PF23446">
    <property type="entry name" value="LysM1_NFP_LYK"/>
    <property type="match status" value="1"/>
</dbReference>
<feature type="transmembrane region" description="Helical" evidence="10">
    <location>
        <begin position="260"/>
        <end position="283"/>
    </location>
</feature>
<dbReference type="GO" id="GO:0004672">
    <property type="term" value="F:protein kinase activity"/>
    <property type="evidence" value="ECO:0007669"/>
    <property type="project" value="InterPro"/>
</dbReference>
<keyword evidence="5" id="KW-0547">Nucleotide-binding</keyword>
<dbReference type="PANTHER" id="PTHR45927">
    <property type="entry name" value="LYSM-DOMAIN RECEPTOR-LIKE KINASE-RELATED"/>
    <property type="match status" value="1"/>
</dbReference>
<comment type="subcellular location">
    <subcellularLocation>
        <location evidence="1">Cell membrane</location>
        <topology evidence="1">Single-pass membrane protein</topology>
    </subcellularLocation>
</comment>
<feature type="domain" description="Protein kinase" evidence="12">
    <location>
        <begin position="299"/>
        <end position="625"/>
    </location>
</feature>
<feature type="domain" description="LysM" evidence="13">
    <location>
        <begin position="176"/>
        <end position="219"/>
    </location>
</feature>
<evidence type="ECO:0000256" key="9">
    <source>
        <dbReference type="ARBA" id="ARBA00023157"/>
    </source>
</evidence>
<dbReference type="GO" id="GO:0005886">
    <property type="term" value="C:plasma membrane"/>
    <property type="evidence" value="ECO:0007669"/>
    <property type="project" value="UniProtKB-SubCell"/>
</dbReference>
<evidence type="ECO:0000256" key="5">
    <source>
        <dbReference type="ARBA" id="ARBA00022741"/>
    </source>
</evidence>
<evidence type="ECO:0000256" key="3">
    <source>
        <dbReference type="ARBA" id="ARBA00022692"/>
    </source>
</evidence>
<dbReference type="InterPro" id="IPR056561">
    <property type="entry name" value="NFP_LYK_LysM1"/>
</dbReference>
<reference evidence="14" key="1">
    <citation type="submission" date="2015-03" db="EMBL/GenBank/DDBJ databases">
        <title>A transcriptome of Araucaria cunninghamii, an australian fine timber species.</title>
        <authorList>
            <person name="Jing Yi C.J.Y."/>
            <person name="Yin San L.Y.S."/>
            <person name="Abdul Karim S.S."/>
            <person name="Wan Azmi N.N."/>
            <person name="Hercus R.R."/>
            <person name="Croft L.L."/>
        </authorList>
    </citation>
    <scope>NUCLEOTIDE SEQUENCE</scope>
    <source>
        <strain evidence="14">MI0301</strain>
        <tissue evidence="14">Leaf</tissue>
    </source>
</reference>
<dbReference type="GO" id="GO:0005524">
    <property type="term" value="F:ATP binding"/>
    <property type="evidence" value="ECO:0007669"/>
    <property type="project" value="UniProtKB-KW"/>
</dbReference>
<evidence type="ECO:0000259" key="13">
    <source>
        <dbReference type="PROSITE" id="PS51782"/>
    </source>
</evidence>
<dbReference type="Pfam" id="PF23457">
    <property type="entry name" value="LysM2_NFP"/>
    <property type="match status" value="1"/>
</dbReference>
<dbReference type="SMART" id="SM00220">
    <property type="entry name" value="S_TKc"/>
    <property type="match status" value="1"/>
</dbReference>
<evidence type="ECO:0000256" key="8">
    <source>
        <dbReference type="ARBA" id="ARBA00023136"/>
    </source>
</evidence>
<dbReference type="CDD" id="cd00118">
    <property type="entry name" value="LysM"/>
    <property type="match status" value="1"/>
</dbReference>
<dbReference type="InterPro" id="IPR036779">
    <property type="entry name" value="LysM_dom_sf"/>
</dbReference>
<accession>A0A0D6QS80</accession>
<dbReference type="PROSITE" id="PS00108">
    <property type="entry name" value="PROTEIN_KINASE_ST"/>
    <property type="match status" value="1"/>
</dbReference>
<keyword evidence="6" id="KW-0067">ATP-binding</keyword>
<dbReference type="InterPro" id="IPR059143">
    <property type="entry name" value="NFP_LysM2"/>
</dbReference>
<dbReference type="InterPro" id="IPR011009">
    <property type="entry name" value="Kinase-like_dom_sf"/>
</dbReference>
<evidence type="ECO:0000256" key="10">
    <source>
        <dbReference type="SAM" id="Phobius"/>
    </source>
</evidence>
<dbReference type="SUPFAM" id="SSF56112">
    <property type="entry name" value="Protein kinase-like (PK-like)"/>
    <property type="match status" value="1"/>
</dbReference>
<dbReference type="SUPFAM" id="SSF54106">
    <property type="entry name" value="LysM domain"/>
    <property type="match status" value="1"/>
</dbReference>
<evidence type="ECO:0000256" key="2">
    <source>
        <dbReference type="ARBA" id="ARBA00022475"/>
    </source>
</evidence>
<dbReference type="Gene3D" id="3.10.350.10">
    <property type="entry name" value="LysM domain"/>
    <property type="match status" value="1"/>
</dbReference>
<evidence type="ECO:0000256" key="1">
    <source>
        <dbReference type="ARBA" id="ARBA00004162"/>
    </source>
</evidence>
<evidence type="ECO:0000259" key="12">
    <source>
        <dbReference type="PROSITE" id="PS50011"/>
    </source>
</evidence>
<evidence type="ECO:0000256" key="4">
    <source>
        <dbReference type="ARBA" id="ARBA00022729"/>
    </source>
</evidence>
<dbReference type="Gene3D" id="3.30.200.20">
    <property type="entry name" value="Phosphorylase Kinase, domain 1"/>
    <property type="match status" value="1"/>
</dbReference>
<feature type="signal peptide" evidence="11">
    <location>
        <begin position="1"/>
        <end position="24"/>
    </location>
</feature>
<evidence type="ECO:0008006" key="15">
    <source>
        <dbReference type="Google" id="ProtNLM"/>
    </source>
</evidence>
<dbReference type="Pfam" id="PF01476">
    <property type="entry name" value="LysM"/>
    <property type="match status" value="1"/>
</dbReference>
<name>A0A0D6QS80_ARACU</name>
<dbReference type="InterPro" id="IPR052611">
    <property type="entry name" value="Plant_RLK_LysM"/>
</dbReference>
<evidence type="ECO:0000256" key="6">
    <source>
        <dbReference type="ARBA" id="ARBA00022840"/>
    </source>
</evidence>
<keyword evidence="7 10" id="KW-1133">Transmembrane helix</keyword>
<keyword evidence="9" id="KW-1015">Disulfide bond</keyword>
<dbReference type="FunFam" id="1.10.510.10:FF:000468">
    <property type="entry name" value="PTI1-like tyrosine-protein kinase 3"/>
    <property type="match status" value="1"/>
</dbReference>
<dbReference type="InterPro" id="IPR000719">
    <property type="entry name" value="Prot_kinase_dom"/>
</dbReference>
<sequence length="645" mass="70073">MGNATWKLSFLSLVLLCVTDRIQAQAVQSNLTGYSCSDGNNPCSTYAFYKAQAPYYLNLGNISDLFGVSRLEIARASDLPDDTNSVTEGQSLLVPITCGCMGNYSQANITYQIQSGNTYYLVSTGNFEYLTTWQAVVVANPSLVPEDLPIGVTVIFPIRCQCPSKALSENGISMQITYVVQQEDTLESISKKFGANLTDLKSQNGMPSTLISNTTLLVPVSKKPTLVQPLSPAPSPSPTTGNNTPVLVPPSSSGSSHKGVIIGASIGGAVVLLGIVILIFWLLRKRAVSYDLARTSEDPKKPSGLREGSFGRKKIQQEELLAGVTNSIGRPNIYSIEVMQKATQNFSPVYNIQGSVYKGAIDGKDYAIKQMKGDVSEELKILQKVNHSNLVKLEGFCISSEGQSYLIYEYAENGSLNAWLHEPESIPSRSFSDLSSAWLPWKTRLQIALDVASGLQYIHEHTTPSVVHKDVKSSNILLDSNFRAKIANFGMAKSGINVLTRHIVGTQGYMAPEYLADGLVTPKLDVFAFGIVLLELISGKEAIVREGGIPLAGKTGLLSTQIKPIMEEEEDREEKLKNWIDPSLKGAYPIDSVLHLAIIAKACVDEDPGARPSLAEIVYKLSKALEVCTDQYDESFDGPIQVIAR</sequence>
<dbReference type="InterPro" id="IPR008271">
    <property type="entry name" value="Ser/Thr_kinase_AS"/>
</dbReference>
<dbReference type="PROSITE" id="PS50011">
    <property type="entry name" value="PROTEIN_KINASE_DOM"/>
    <property type="match status" value="1"/>
</dbReference>
<keyword evidence="8 10" id="KW-0472">Membrane</keyword>
<organism evidence="14">
    <name type="scientific">Araucaria cunninghamii</name>
    <name type="common">Hoop pine</name>
    <name type="synonym">Moreton Bay pine</name>
    <dbReference type="NCBI Taxonomy" id="56994"/>
    <lineage>
        <taxon>Eukaryota</taxon>
        <taxon>Viridiplantae</taxon>
        <taxon>Streptophyta</taxon>
        <taxon>Embryophyta</taxon>
        <taxon>Tracheophyta</taxon>
        <taxon>Spermatophyta</taxon>
        <taxon>Pinopsida</taxon>
        <taxon>Pinidae</taxon>
        <taxon>Conifers II</taxon>
        <taxon>Araucariales</taxon>
        <taxon>Araucariaceae</taxon>
        <taxon>Araucaria</taxon>
    </lineage>
</organism>
<dbReference type="Gene3D" id="1.10.510.10">
    <property type="entry name" value="Transferase(Phosphotransferase) domain 1"/>
    <property type="match status" value="1"/>
</dbReference>
<evidence type="ECO:0000256" key="7">
    <source>
        <dbReference type="ARBA" id="ARBA00022989"/>
    </source>
</evidence>
<feature type="chain" id="PRO_5002311128" description="Protein kinase domain-containing protein" evidence="11">
    <location>
        <begin position="25"/>
        <end position="645"/>
    </location>
</feature>
<evidence type="ECO:0000256" key="11">
    <source>
        <dbReference type="SAM" id="SignalP"/>
    </source>
</evidence>
<dbReference type="PROSITE" id="PS51782">
    <property type="entry name" value="LYSM"/>
    <property type="match status" value="1"/>
</dbReference>
<dbReference type="AlphaFoldDB" id="A0A0D6QS80"/>
<evidence type="ECO:0000313" key="14">
    <source>
        <dbReference type="EMBL" id="JAG93269.1"/>
    </source>
</evidence>
<dbReference type="Pfam" id="PF00069">
    <property type="entry name" value="Pkinase"/>
    <property type="match status" value="1"/>
</dbReference>
<keyword evidence="2" id="KW-1003">Cell membrane</keyword>
<keyword evidence="4 11" id="KW-0732">Signal</keyword>
<dbReference type="SMART" id="SM00257">
    <property type="entry name" value="LysM"/>
    <property type="match status" value="2"/>
</dbReference>